<evidence type="ECO:0000313" key="2">
    <source>
        <dbReference type="Proteomes" id="UP000595437"/>
    </source>
</evidence>
<dbReference type="EMBL" id="CP045903">
    <property type="protein sequence ID" value="QQP39097.1"/>
    <property type="molecule type" value="Genomic_DNA"/>
</dbReference>
<keyword evidence="2" id="KW-1185">Reference proteome</keyword>
<dbReference type="Proteomes" id="UP000595437">
    <property type="component" value="Chromosome 14"/>
</dbReference>
<dbReference type="AlphaFoldDB" id="A0A7T8GWQ1"/>
<proteinExistence type="predicted"/>
<accession>A0A7T8GWQ1</accession>
<organism evidence="1 2">
    <name type="scientific">Caligus rogercresseyi</name>
    <name type="common">Sea louse</name>
    <dbReference type="NCBI Taxonomy" id="217165"/>
    <lineage>
        <taxon>Eukaryota</taxon>
        <taxon>Metazoa</taxon>
        <taxon>Ecdysozoa</taxon>
        <taxon>Arthropoda</taxon>
        <taxon>Crustacea</taxon>
        <taxon>Multicrustacea</taxon>
        <taxon>Hexanauplia</taxon>
        <taxon>Copepoda</taxon>
        <taxon>Siphonostomatoida</taxon>
        <taxon>Caligidae</taxon>
        <taxon>Caligus</taxon>
    </lineage>
</organism>
<feature type="non-terminal residue" evidence="1">
    <location>
        <position position="73"/>
    </location>
</feature>
<feature type="non-terminal residue" evidence="1">
    <location>
        <position position="1"/>
    </location>
</feature>
<protein>
    <submittedName>
        <fullName evidence="1">Uncharacterized protein</fullName>
    </submittedName>
</protein>
<reference evidence="2" key="1">
    <citation type="submission" date="2021-01" db="EMBL/GenBank/DDBJ databases">
        <title>Caligus Genome Assembly.</title>
        <authorList>
            <person name="Gallardo-Escarate C."/>
        </authorList>
    </citation>
    <scope>NUCLEOTIDE SEQUENCE [LARGE SCALE GENOMIC DNA]</scope>
</reference>
<name>A0A7T8GWQ1_CALRO</name>
<sequence length="73" mass="8656">KFNTDLDEIFDYFETLTLVDIEEMLPVVCPIFAINLWNIVNQTDERLPRTNNNVEGWHRRFSSQVAFAIQFYG</sequence>
<evidence type="ECO:0000313" key="1">
    <source>
        <dbReference type="EMBL" id="QQP39097.1"/>
    </source>
</evidence>
<dbReference type="OrthoDB" id="6590017at2759"/>
<gene>
    <name evidence="1" type="ORF">FKW44_019871</name>
</gene>